<dbReference type="Proteomes" id="UP000019478">
    <property type="component" value="Unassembled WGS sequence"/>
</dbReference>
<evidence type="ECO:0000313" key="3">
    <source>
        <dbReference type="Proteomes" id="UP000019478"/>
    </source>
</evidence>
<feature type="region of interest" description="Disordered" evidence="1">
    <location>
        <begin position="1"/>
        <end position="95"/>
    </location>
</feature>
<proteinExistence type="predicted"/>
<accession>W9YAB8</accession>
<dbReference type="GeneID" id="19172907"/>
<dbReference type="AlphaFoldDB" id="W9YAB8"/>
<protein>
    <submittedName>
        <fullName evidence="2">Uncharacterized protein</fullName>
    </submittedName>
</protein>
<name>W9YAB8_9EURO</name>
<dbReference type="OrthoDB" id="4141760at2759"/>
<evidence type="ECO:0000313" key="2">
    <source>
        <dbReference type="EMBL" id="EXJ79319.1"/>
    </source>
</evidence>
<feature type="region of interest" description="Disordered" evidence="1">
    <location>
        <begin position="129"/>
        <end position="155"/>
    </location>
</feature>
<sequence>MTLVARDPTDPEQDLATSLPGDGNGDGDGGDEAPGQPDQPDLTDSSSILTADATSPSTDNESITDPAGSSSMLTADATSPSTDDPSPSDPSVSMAATATATVTATTTVGSSSSMSTTTPVAGTTVTATVTQTQTGSTPPSTPTSTSGATTTGQPSTIIVISTVSVGDQRNTLIQPQPSAPPTTTQTASKVDVGTVMRVLATRTFDPRIPIPSQTCPRMALAALAFWRDFCGFDGIKDGWCWARAPSIDRCCGAWYPVDDDRAKKWGPVYEKDGKKKDDKGRQMWKVKKDRKMKGSKRMERKVVEPEEGQYDLDDSQVCKRWSMAHVEMYRFYTQYFGAFGIEDVNERGISYTSGKWGSWGDHDGWKGVQKGPDNMIAKPLPDDLNPDCYCDVHYRGKKSCLCRSEFEN</sequence>
<feature type="compositionally biased region" description="Low complexity" evidence="1">
    <location>
        <begin position="74"/>
        <end position="95"/>
    </location>
</feature>
<evidence type="ECO:0000256" key="1">
    <source>
        <dbReference type="SAM" id="MobiDB-lite"/>
    </source>
</evidence>
<comment type="caution">
    <text evidence="2">The sequence shown here is derived from an EMBL/GenBank/DDBJ whole genome shotgun (WGS) entry which is preliminary data.</text>
</comment>
<organism evidence="2 3">
    <name type="scientific">Capronia epimyces CBS 606.96</name>
    <dbReference type="NCBI Taxonomy" id="1182542"/>
    <lineage>
        <taxon>Eukaryota</taxon>
        <taxon>Fungi</taxon>
        <taxon>Dikarya</taxon>
        <taxon>Ascomycota</taxon>
        <taxon>Pezizomycotina</taxon>
        <taxon>Eurotiomycetes</taxon>
        <taxon>Chaetothyriomycetidae</taxon>
        <taxon>Chaetothyriales</taxon>
        <taxon>Herpotrichiellaceae</taxon>
        <taxon>Capronia</taxon>
    </lineage>
</organism>
<dbReference type="RefSeq" id="XP_007737107.1">
    <property type="nucleotide sequence ID" value="XM_007738917.1"/>
</dbReference>
<feature type="compositionally biased region" description="Polar residues" evidence="1">
    <location>
        <begin position="42"/>
        <end position="73"/>
    </location>
</feature>
<gene>
    <name evidence="2" type="ORF">A1O3_08821</name>
</gene>
<dbReference type="EMBL" id="AMGY01000008">
    <property type="protein sequence ID" value="EXJ79319.1"/>
    <property type="molecule type" value="Genomic_DNA"/>
</dbReference>
<keyword evidence="3" id="KW-1185">Reference proteome</keyword>
<reference evidence="2 3" key="1">
    <citation type="submission" date="2013-03" db="EMBL/GenBank/DDBJ databases">
        <title>The Genome Sequence of Capronia epimyces CBS 606.96.</title>
        <authorList>
            <consortium name="The Broad Institute Genomics Platform"/>
            <person name="Cuomo C."/>
            <person name="de Hoog S."/>
            <person name="Gorbushina A."/>
            <person name="Walker B."/>
            <person name="Young S.K."/>
            <person name="Zeng Q."/>
            <person name="Gargeya S."/>
            <person name="Fitzgerald M."/>
            <person name="Haas B."/>
            <person name="Abouelleil A."/>
            <person name="Allen A.W."/>
            <person name="Alvarado L."/>
            <person name="Arachchi H.M."/>
            <person name="Berlin A.M."/>
            <person name="Chapman S.B."/>
            <person name="Gainer-Dewar J."/>
            <person name="Goldberg J."/>
            <person name="Griggs A."/>
            <person name="Gujja S."/>
            <person name="Hansen M."/>
            <person name="Howarth C."/>
            <person name="Imamovic A."/>
            <person name="Ireland A."/>
            <person name="Larimer J."/>
            <person name="McCowan C."/>
            <person name="Murphy C."/>
            <person name="Pearson M."/>
            <person name="Poon T.W."/>
            <person name="Priest M."/>
            <person name="Roberts A."/>
            <person name="Saif S."/>
            <person name="Shea T."/>
            <person name="Sisk P."/>
            <person name="Sykes S."/>
            <person name="Wortman J."/>
            <person name="Nusbaum C."/>
            <person name="Birren B."/>
        </authorList>
    </citation>
    <scope>NUCLEOTIDE SEQUENCE [LARGE SCALE GENOMIC DNA]</scope>
    <source>
        <strain evidence="2 3">CBS 606.96</strain>
    </source>
</reference>
<dbReference type="HOGENOM" id="CLU_674383_0_0_1"/>